<comment type="subcellular location">
    <subcellularLocation>
        <location evidence="1">Periplasm</location>
    </subcellularLocation>
</comment>
<reference evidence="6" key="1">
    <citation type="journal article" date="2022" name="Microorganisms">
        <title>Beyond the ABCs#Discovery of Three New Plasmid Types in Rhodobacterales (RepQ, RepY, RepW).</title>
        <authorList>
            <person name="Freese H.M."/>
            <person name="Ringel V."/>
            <person name="Overmann J."/>
            <person name="Petersen J."/>
        </authorList>
    </citation>
    <scope>NUCLEOTIDE SEQUENCE [LARGE SCALE GENOMIC DNA]</scope>
    <source>
        <strain evidence="6">DSM 109990</strain>
        <plasmid evidence="6">pDSM109990_c</plasmid>
    </source>
</reference>
<keyword evidence="3" id="KW-0574">Periplasm</keyword>
<evidence type="ECO:0000256" key="3">
    <source>
        <dbReference type="ARBA" id="ARBA00022764"/>
    </source>
</evidence>
<name>A0ABY3ZQS6_9RHOB</name>
<geneLocation type="plasmid" evidence="5 6">
    <name>pDSM109990_c</name>
</geneLocation>
<gene>
    <name evidence="5" type="primary">siaP</name>
    <name evidence="5" type="ORF">DSM109990_03875</name>
</gene>
<dbReference type="NCBIfam" id="NF037995">
    <property type="entry name" value="TRAP_S1"/>
    <property type="match status" value="1"/>
</dbReference>
<feature type="chain" id="PRO_5046446566" evidence="4">
    <location>
        <begin position="22"/>
        <end position="347"/>
    </location>
</feature>
<proteinExistence type="predicted"/>
<feature type="signal peptide" evidence="4">
    <location>
        <begin position="1"/>
        <end position="21"/>
    </location>
</feature>
<accession>A0ABY3ZQS6</accession>
<dbReference type="Proteomes" id="UP000831019">
    <property type="component" value="Plasmid pDSM109990_c"/>
</dbReference>
<keyword evidence="2 4" id="KW-0732">Signal</keyword>
<dbReference type="RefSeq" id="WP_243263771.1">
    <property type="nucleotide sequence ID" value="NZ_CP085147.1"/>
</dbReference>
<dbReference type="EMBL" id="CP085147">
    <property type="protein sequence ID" value="UOA16986.1"/>
    <property type="molecule type" value="Genomic_DNA"/>
</dbReference>
<dbReference type="InterPro" id="IPR018389">
    <property type="entry name" value="DctP_fam"/>
</dbReference>
<dbReference type="InterPro" id="IPR038404">
    <property type="entry name" value="TRAP_DctP_sf"/>
</dbReference>
<evidence type="ECO:0000313" key="6">
    <source>
        <dbReference type="Proteomes" id="UP000831019"/>
    </source>
</evidence>
<sequence length="347" mass="38086">MKNMMIASCVATMAMTGTLHAAEDVKIRVLGFWGNQPQVDDVDRKVWEGLSEQTDGRIQTQYLTLNEAGIKGDQALRFLKRGTFDIMTISVSYVSGDEPSLVAVDLPAIAYDFDTLRQISDSYRGVMAERVKPYNGVFLTHWPFNPQILFCKEQTESLEALGGEKVRVSGAPAADTLEELDATAVDLTGGEVYQALQRGLVDCGTTGSTFGYRNKWHEVTSSLYDLPLGGYSQVIQVANKDFWESLSDEDQKLISSKLSEAEETLWEMAPVVHEQGIRCATGEGECELGGDAGGMTYADVSEEDRTKLDGILKSVIIPRWKESCNASFPECGETFDETIGQVIGIAD</sequence>
<evidence type="ECO:0000256" key="1">
    <source>
        <dbReference type="ARBA" id="ARBA00004418"/>
    </source>
</evidence>
<keyword evidence="5" id="KW-0614">Plasmid</keyword>
<organism evidence="5 6">
    <name type="scientific">Sulfitobacter dubius</name>
    <dbReference type="NCBI Taxonomy" id="218673"/>
    <lineage>
        <taxon>Bacteria</taxon>
        <taxon>Pseudomonadati</taxon>
        <taxon>Pseudomonadota</taxon>
        <taxon>Alphaproteobacteria</taxon>
        <taxon>Rhodobacterales</taxon>
        <taxon>Roseobacteraceae</taxon>
        <taxon>Sulfitobacter</taxon>
    </lineage>
</organism>
<evidence type="ECO:0000256" key="2">
    <source>
        <dbReference type="ARBA" id="ARBA00022729"/>
    </source>
</evidence>
<evidence type="ECO:0000313" key="5">
    <source>
        <dbReference type="EMBL" id="UOA16986.1"/>
    </source>
</evidence>
<keyword evidence="6" id="KW-1185">Reference proteome</keyword>
<dbReference type="Pfam" id="PF03480">
    <property type="entry name" value="DctP"/>
    <property type="match status" value="1"/>
</dbReference>
<dbReference type="Gene3D" id="3.40.190.170">
    <property type="entry name" value="Bacterial extracellular solute-binding protein, family 7"/>
    <property type="match status" value="1"/>
</dbReference>
<evidence type="ECO:0000256" key="4">
    <source>
        <dbReference type="SAM" id="SignalP"/>
    </source>
</evidence>
<dbReference type="PANTHER" id="PTHR33376:SF5">
    <property type="entry name" value="EXTRACYTOPLASMIC SOLUTE RECEPTOR PROTEIN"/>
    <property type="match status" value="1"/>
</dbReference>
<protein>
    <submittedName>
        <fullName evidence="5">Sialic acid-binding periplasmic protein SiaP</fullName>
    </submittedName>
</protein>
<dbReference type="PANTHER" id="PTHR33376">
    <property type="match status" value="1"/>
</dbReference>